<evidence type="ECO:0000256" key="4">
    <source>
        <dbReference type="ARBA" id="ARBA00022737"/>
    </source>
</evidence>
<dbReference type="OrthoDB" id="5869283at2759"/>
<dbReference type="PROSITE" id="PS51060">
    <property type="entry name" value="PARP_ALPHA_HD"/>
    <property type="match status" value="1"/>
</dbReference>
<dbReference type="Proteomes" id="UP000271098">
    <property type="component" value="Unassembled WGS sequence"/>
</dbReference>
<dbReference type="AlphaFoldDB" id="A0A183DMI1"/>
<feature type="domain" description="PARP alpha-helical" evidence="9">
    <location>
        <begin position="60"/>
        <end position="178"/>
    </location>
</feature>
<evidence type="ECO:0000313" key="12">
    <source>
        <dbReference type="WBParaSite" id="GPUH_0000993301-mRNA-1"/>
    </source>
</evidence>
<evidence type="ECO:0000313" key="11">
    <source>
        <dbReference type="Proteomes" id="UP000271098"/>
    </source>
</evidence>
<dbReference type="SUPFAM" id="SSF47587">
    <property type="entry name" value="Domain of poly(ADP-ribose) polymerase"/>
    <property type="match status" value="1"/>
</dbReference>
<evidence type="ECO:0000256" key="3">
    <source>
        <dbReference type="ARBA" id="ARBA00022679"/>
    </source>
</evidence>
<evidence type="ECO:0000256" key="2">
    <source>
        <dbReference type="ARBA" id="ARBA00022676"/>
    </source>
</evidence>
<evidence type="ECO:0000256" key="7">
    <source>
        <dbReference type="ARBA" id="ARBA00023125"/>
    </source>
</evidence>
<evidence type="ECO:0000256" key="5">
    <source>
        <dbReference type="ARBA" id="ARBA00022765"/>
    </source>
</evidence>
<sequence>MQFGCSICGKVVRCVGSAKVRYFEMIFDQRLLSVESPCLIGMLARFSDELQEFSVKAGTLTKLPKPVQQIIGMIFDVDSMNSILRDFEIDTEKMPLGRLSKRHLQNAYKVLTELQNVGALKLLTEAGNATYANYLDATNRFFTLIPHNFGMNKPPLLNTAKLLSVSMRDSFMLHFRRF</sequence>
<dbReference type="GO" id="GO:0005730">
    <property type="term" value="C:nucleolus"/>
    <property type="evidence" value="ECO:0007669"/>
    <property type="project" value="TreeGrafter"/>
</dbReference>
<reference evidence="12" key="1">
    <citation type="submission" date="2016-06" db="UniProtKB">
        <authorList>
            <consortium name="WormBaseParasite"/>
        </authorList>
    </citation>
    <scope>IDENTIFICATION</scope>
</reference>
<gene>
    <name evidence="10" type="ORF">GPUH_LOCUS9923</name>
</gene>
<keyword evidence="7" id="KW-0238">DNA-binding</keyword>
<accession>A0A183DMI1</accession>
<keyword evidence="5" id="KW-0013">ADP-ribosylation</keyword>
<dbReference type="InterPro" id="IPR004102">
    <property type="entry name" value="Poly(ADP-ribose)pol_reg_dom"/>
</dbReference>
<organism evidence="12">
    <name type="scientific">Gongylonema pulchrum</name>
    <dbReference type="NCBI Taxonomy" id="637853"/>
    <lineage>
        <taxon>Eukaryota</taxon>
        <taxon>Metazoa</taxon>
        <taxon>Ecdysozoa</taxon>
        <taxon>Nematoda</taxon>
        <taxon>Chromadorea</taxon>
        <taxon>Rhabditida</taxon>
        <taxon>Spirurina</taxon>
        <taxon>Spiruromorpha</taxon>
        <taxon>Spiruroidea</taxon>
        <taxon>Gongylonematidae</taxon>
        <taxon>Gongylonema</taxon>
    </lineage>
</organism>
<dbReference type="GO" id="GO:0006302">
    <property type="term" value="P:double-strand break repair"/>
    <property type="evidence" value="ECO:0007669"/>
    <property type="project" value="TreeGrafter"/>
</dbReference>
<dbReference type="GO" id="GO:0003950">
    <property type="term" value="F:NAD+ poly-ADP-ribosyltransferase activity"/>
    <property type="evidence" value="ECO:0007669"/>
    <property type="project" value="UniProtKB-EC"/>
</dbReference>
<dbReference type="EMBL" id="UYRT01034860">
    <property type="protein sequence ID" value="VDK79405.1"/>
    <property type="molecule type" value="Genomic_DNA"/>
</dbReference>
<dbReference type="EC" id="2.4.2.30" evidence="1"/>
<keyword evidence="4" id="KW-0677">Repeat</keyword>
<dbReference type="Gene3D" id="1.20.142.10">
    <property type="entry name" value="Poly(ADP-ribose) polymerase, regulatory domain"/>
    <property type="match status" value="1"/>
</dbReference>
<dbReference type="Pfam" id="PF02877">
    <property type="entry name" value="PARP_reg"/>
    <property type="match status" value="1"/>
</dbReference>
<dbReference type="WBParaSite" id="GPUH_0000993301-mRNA-1">
    <property type="protein sequence ID" value="GPUH_0000993301-mRNA-1"/>
    <property type="gene ID" value="GPUH_0000993301"/>
</dbReference>
<evidence type="ECO:0000256" key="8">
    <source>
        <dbReference type="ARBA" id="ARBA00033987"/>
    </source>
</evidence>
<name>A0A183DMI1_9BILA</name>
<comment type="catalytic activity">
    <reaction evidence="8">
        <text>NAD(+) + (ADP-D-ribosyl)n-acceptor = nicotinamide + (ADP-D-ribosyl)n+1-acceptor + H(+).</text>
        <dbReference type="EC" id="2.4.2.30"/>
    </reaction>
</comment>
<dbReference type="GO" id="GO:0003677">
    <property type="term" value="F:DNA binding"/>
    <property type="evidence" value="ECO:0007669"/>
    <property type="project" value="UniProtKB-KW"/>
</dbReference>
<dbReference type="GO" id="GO:0070212">
    <property type="term" value="P:protein poly-ADP-ribosylation"/>
    <property type="evidence" value="ECO:0007669"/>
    <property type="project" value="TreeGrafter"/>
</dbReference>
<evidence type="ECO:0000256" key="6">
    <source>
        <dbReference type="ARBA" id="ARBA00023027"/>
    </source>
</evidence>
<protein>
    <recommendedName>
        <fullName evidence="1">NAD(+) ADP-ribosyltransferase</fullName>
        <ecNumber evidence="1">2.4.2.30</ecNumber>
    </recommendedName>
</protein>
<dbReference type="PANTHER" id="PTHR10459">
    <property type="entry name" value="DNA LIGASE"/>
    <property type="match status" value="1"/>
</dbReference>
<evidence type="ECO:0000256" key="1">
    <source>
        <dbReference type="ARBA" id="ARBA00012020"/>
    </source>
</evidence>
<dbReference type="GO" id="GO:1990404">
    <property type="term" value="F:NAD+-protein mono-ADP-ribosyltransferase activity"/>
    <property type="evidence" value="ECO:0007669"/>
    <property type="project" value="TreeGrafter"/>
</dbReference>
<evidence type="ECO:0000259" key="9">
    <source>
        <dbReference type="PROSITE" id="PS51060"/>
    </source>
</evidence>
<evidence type="ECO:0000313" key="10">
    <source>
        <dbReference type="EMBL" id="VDK79405.1"/>
    </source>
</evidence>
<dbReference type="InterPro" id="IPR050800">
    <property type="entry name" value="ARTD/PARP"/>
</dbReference>
<keyword evidence="2" id="KW-0328">Glycosyltransferase</keyword>
<proteinExistence type="predicted"/>
<keyword evidence="11" id="KW-1185">Reference proteome</keyword>
<reference evidence="10 11" key="2">
    <citation type="submission" date="2018-11" db="EMBL/GenBank/DDBJ databases">
        <authorList>
            <consortium name="Pathogen Informatics"/>
        </authorList>
    </citation>
    <scope>NUCLEOTIDE SEQUENCE [LARGE SCALE GENOMIC DNA]</scope>
</reference>
<keyword evidence="6" id="KW-0520">NAD</keyword>
<dbReference type="PANTHER" id="PTHR10459:SF112">
    <property type="entry name" value="POLY [ADP-RIBOSE] POLYMERASE 1"/>
    <property type="match status" value="1"/>
</dbReference>
<keyword evidence="3" id="KW-0808">Transferase</keyword>
<dbReference type="InterPro" id="IPR036616">
    <property type="entry name" value="Poly(ADP-ribose)pol_reg_dom_sf"/>
</dbReference>